<gene>
    <name evidence="2" type="ORF">GSI_10185</name>
</gene>
<dbReference type="EMBL" id="AYKW01000034">
    <property type="protein sequence ID" value="PIL27046.1"/>
    <property type="molecule type" value="Genomic_DNA"/>
</dbReference>
<feature type="repeat" description="Hemopexin" evidence="1">
    <location>
        <begin position="191"/>
        <end position="239"/>
    </location>
</feature>
<dbReference type="STRING" id="1077348.A0A2G8RZV2"/>
<evidence type="ECO:0000313" key="2">
    <source>
        <dbReference type="EMBL" id="PIL27046.1"/>
    </source>
</evidence>
<feature type="repeat" description="Hemopexin" evidence="1">
    <location>
        <begin position="244"/>
        <end position="296"/>
    </location>
</feature>
<evidence type="ECO:0000256" key="1">
    <source>
        <dbReference type="PROSITE-ProRule" id="PRU01011"/>
    </source>
</evidence>
<dbReference type="PROSITE" id="PS51642">
    <property type="entry name" value="HEMOPEXIN_2"/>
    <property type="match status" value="3"/>
</dbReference>
<proteinExistence type="predicted"/>
<comment type="caution">
    <text evidence="2">The sequence shown here is derived from an EMBL/GenBank/DDBJ whole genome shotgun (WGS) entry which is preliminary data.</text>
</comment>
<dbReference type="Proteomes" id="UP000230002">
    <property type="component" value="Unassembled WGS sequence"/>
</dbReference>
<dbReference type="InterPro" id="IPR018487">
    <property type="entry name" value="Hemopexin-like_repeat"/>
</dbReference>
<keyword evidence="3" id="KW-1185">Reference proteome</keyword>
<dbReference type="AlphaFoldDB" id="A0A2G8RZV2"/>
<accession>A0A2G8RZV2</accession>
<feature type="repeat" description="Hemopexin" evidence="1">
    <location>
        <begin position="301"/>
        <end position="353"/>
    </location>
</feature>
<dbReference type="SMART" id="SM00120">
    <property type="entry name" value="HX"/>
    <property type="match status" value="3"/>
</dbReference>
<dbReference type="InterPro" id="IPR036375">
    <property type="entry name" value="Hemopexin-like_dom_sf"/>
</dbReference>
<sequence>MSHRSEADEMTARYHQQEEYAKIYLDHAQTIAANDPQQRRLGEVRHLLAETLRAAAEARRLRRDIEQFYPDADVGHDRAIDWVHDNLIVPARALLHDLGLCEDPEWMEQVCRPHGVQHYHRMRRSADHLFDKNCEPARACMMKPGDAQQAYFFADVGMAIIDPRPGGTGDVIVEKPMLIVQRWSCLVAVNIFTVDAVLSNRANKHEAYFFSGEFYALVNISEDRIVSGPKEIMSGWRSLQQAGFKTIDAVLPHPQNPSDAYFFSGEMYALVRYNPGELNDSLVIGPKVITNEWKSLRKAGFDYVDSAMTNPANSDEAYFFRGSDYVLVKIRPGTTDDSIVVGPKLVHNGWPSLKEALFY</sequence>
<protein>
    <submittedName>
        <fullName evidence="2">Transporter</fullName>
    </submittedName>
</protein>
<evidence type="ECO:0000313" key="3">
    <source>
        <dbReference type="Proteomes" id="UP000230002"/>
    </source>
</evidence>
<dbReference type="Gene3D" id="2.110.10.10">
    <property type="entry name" value="Hemopexin-like domain"/>
    <property type="match status" value="1"/>
</dbReference>
<dbReference type="Pfam" id="PF00045">
    <property type="entry name" value="Hemopexin"/>
    <property type="match status" value="1"/>
</dbReference>
<organism evidence="2 3">
    <name type="scientific">Ganoderma sinense ZZ0214-1</name>
    <dbReference type="NCBI Taxonomy" id="1077348"/>
    <lineage>
        <taxon>Eukaryota</taxon>
        <taxon>Fungi</taxon>
        <taxon>Dikarya</taxon>
        <taxon>Basidiomycota</taxon>
        <taxon>Agaricomycotina</taxon>
        <taxon>Agaricomycetes</taxon>
        <taxon>Polyporales</taxon>
        <taxon>Polyporaceae</taxon>
        <taxon>Ganoderma</taxon>
    </lineage>
</organism>
<reference evidence="2 3" key="1">
    <citation type="journal article" date="2015" name="Sci. Rep.">
        <title>Chromosome-level genome map provides insights into diverse defense mechanisms in the medicinal fungus Ganoderma sinense.</title>
        <authorList>
            <person name="Zhu Y."/>
            <person name="Xu J."/>
            <person name="Sun C."/>
            <person name="Zhou S."/>
            <person name="Xu H."/>
            <person name="Nelson D.R."/>
            <person name="Qian J."/>
            <person name="Song J."/>
            <person name="Luo H."/>
            <person name="Xiang L."/>
            <person name="Li Y."/>
            <person name="Xu Z."/>
            <person name="Ji A."/>
            <person name="Wang L."/>
            <person name="Lu S."/>
            <person name="Hayward A."/>
            <person name="Sun W."/>
            <person name="Li X."/>
            <person name="Schwartz D.C."/>
            <person name="Wang Y."/>
            <person name="Chen S."/>
        </authorList>
    </citation>
    <scope>NUCLEOTIDE SEQUENCE [LARGE SCALE GENOMIC DNA]</scope>
    <source>
        <strain evidence="2 3">ZZ0214-1</strain>
    </source>
</reference>
<name>A0A2G8RZV2_9APHY</name>
<dbReference type="SUPFAM" id="SSF50923">
    <property type="entry name" value="Hemopexin-like domain"/>
    <property type="match status" value="1"/>
</dbReference>
<dbReference type="OrthoDB" id="6845681at2759"/>